<sequence>MSKDLDPMEAIEQEVYDDPNPEEVTDPNHPDYIAPAKGIKPLGGK</sequence>
<dbReference type="RefSeq" id="WP_161447100.1">
    <property type="nucleotide sequence ID" value="NZ_WYDN01000001.1"/>
</dbReference>
<feature type="compositionally biased region" description="Acidic residues" evidence="1">
    <location>
        <begin position="7"/>
        <end position="25"/>
    </location>
</feature>
<dbReference type="Proteomes" id="UP000477543">
    <property type="component" value="Unassembled WGS sequence"/>
</dbReference>
<gene>
    <name evidence="2" type="ORF">GT020_01820</name>
</gene>
<reference evidence="2 3" key="1">
    <citation type="submission" date="2020-01" db="EMBL/GenBank/DDBJ databases">
        <title>Glutamicibacter soli M275.</title>
        <authorList>
            <person name="Meng X."/>
        </authorList>
    </citation>
    <scope>NUCLEOTIDE SEQUENCE [LARGE SCALE GENOMIC DNA]</scope>
    <source>
        <strain evidence="2 3">M275</strain>
    </source>
</reference>
<evidence type="ECO:0000256" key="1">
    <source>
        <dbReference type="SAM" id="MobiDB-lite"/>
    </source>
</evidence>
<dbReference type="EMBL" id="WYDN01000001">
    <property type="protein sequence ID" value="NAZ14808.1"/>
    <property type="molecule type" value="Genomic_DNA"/>
</dbReference>
<proteinExistence type="predicted"/>
<organism evidence="2 3">
    <name type="scientific">Glutamicibacter soli</name>
    <dbReference type="NCBI Taxonomy" id="453836"/>
    <lineage>
        <taxon>Bacteria</taxon>
        <taxon>Bacillati</taxon>
        <taxon>Actinomycetota</taxon>
        <taxon>Actinomycetes</taxon>
        <taxon>Micrococcales</taxon>
        <taxon>Micrococcaceae</taxon>
        <taxon>Glutamicibacter</taxon>
    </lineage>
</organism>
<comment type="caution">
    <text evidence="2">The sequence shown here is derived from an EMBL/GenBank/DDBJ whole genome shotgun (WGS) entry which is preliminary data.</text>
</comment>
<feature type="region of interest" description="Disordered" evidence="1">
    <location>
        <begin position="1"/>
        <end position="45"/>
    </location>
</feature>
<evidence type="ECO:0000313" key="2">
    <source>
        <dbReference type="EMBL" id="NAZ14808.1"/>
    </source>
</evidence>
<protein>
    <submittedName>
        <fullName evidence="2">Uncharacterized protein</fullName>
    </submittedName>
</protein>
<evidence type="ECO:0000313" key="3">
    <source>
        <dbReference type="Proteomes" id="UP000477543"/>
    </source>
</evidence>
<name>A0A6L9G0F9_9MICC</name>
<dbReference type="AlphaFoldDB" id="A0A6L9G0F9"/>
<accession>A0A6L9G0F9</accession>